<accession>A0A1B6JJX4</accession>
<feature type="non-terminal residue" evidence="1">
    <location>
        <position position="1"/>
    </location>
</feature>
<sequence>LVQSLLVKGGRWQYSLMFTPFNTKEVPPTPTVTFEVSSSPFILLLAQLKNQQDLVALQEQVQNQNKQDITTYIQYSNAKKSASSGKLSSSLIINKAGKHKTSNYFSVLLQVAKNKAL</sequence>
<reference evidence="1" key="1">
    <citation type="submission" date="2015-11" db="EMBL/GenBank/DDBJ databases">
        <title>De novo transcriptome assembly of four potential Pierce s Disease insect vectors from Arizona vineyards.</title>
        <authorList>
            <person name="Tassone E.E."/>
        </authorList>
    </citation>
    <scope>NUCLEOTIDE SEQUENCE</scope>
</reference>
<dbReference type="EMBL" id="GECU01008115">
    <property type="protein sequence ID" value="JAS99591.1"/>
    <property type="molecule type" value="Transcribed_RNA"/>
</dbReference>
<gene>
    <name evidence="1" type="ORF">g.947</name>
</gene>
<dbReference type="AlphaFoldDB" id="A0A1B6JJX4"/>
<evidence type="ECO:0000313" key="1">
    <source>
        <dbReference type="EMBL" id="JAS99591.1"/>
    </source>
</evidence>
<organism evidence="1">
    <name type="scientific">Homalodisca liturata</name>
    <dbReference type="NCBI Taxonomy" id="320908"/>
    <lineage>
        <taxon>Eukaryota</taxon>
        <taxon>Metazoa</taxon>
        <taxon>Ecdysozoa</taxon>
        <taxon>Arthropoda</taxon>
        <taxon>Hexapoda</taxon>
        <taxon>Insecta</taxon>
        <taxon>Pterygota</taxon>
        <taxon>Neoptera</taxon>
        <taxon>Paraneoptera</taxon>
        <taxon>Hemiptera</taxon>
        <taxon>Auchenorrhyncha</taxon>
        <taxon>Membracoidea</taxon>
        <taxon>Cicadellidae</taxon>
        <taxon>Cicadellinae</taxon>
        <taxon>Proconiini</taxon>
        <taxon>Homalodisca</taxon>
    </lineage>
</organism>
<protein>
    <submittedName>
        <fullName evidence="1">Uncharacterized protein</fullName>
    </submittedName>
</protein>
<proteinExistence type="predicted"/>
<name>A0A1B6JJX4_9HEMI</name>